<proteinExistence type="predicted"/>
<comment type="caution">
    <text evidence="2">The sequence shown here is derived from an EMBL/GenBank/DDBJ whole genome shotgun (WGS) entry which is preliminary data.</text>
</comment>
<organism evidence="2 3">
    <name type="scientific">Aphis glycines</name>
    <name type="common">Soybean aphid</name>
    <dbReference type="NCBI Taxonomy" id="307491"/>
    <lineage>
        <taxon>Eukaryota</taxon>
        <taxon>Metazoa</taxon>
        <taxon>Ecdysozoa</taxon>
        <taxon>Arthropoda</taxon>
        <taxon>Hexapoda</taxon>
        <taxon>Insecta</taxon>
        <taxon>Pterygota</taxon>
        <taxon>Neoptera</taxon>
        <taxon>Paraneoptera</taxon>
        <taxon>Hemiptera</taxon>
        <taxon>Sternorrhyncha</taxon>
        <taxon>Aphidomorpha</taxon>
        <taxon>Aphidoidea</taxon>
        <taxon>Aphididae</taxon>
        <taxon>Aphidini</taxon>
        <taxon>Aphis</taxon>
        <taxon>Aphis</taxon>
    </lineage>
</organism>
<keyword evidence="3" id="KW-1185">Reference proteome</keyword>
<dbReference type="Gene3D" id="3.40.220.10">
    <property type="entry name" value="Leucine Aminopeptidase, subunit E, domain 1"/>
    <property type="match status" value="1"/>
</dbReference>
<gene>
    <name evidence="2" type="ORF">AGLY_003314</name>
</gene>
<dbReference type="PANTHER" id="PTHR12521">
    <property type="entry name" value="PROTEIN C6ORF130"/>
    <property type="match status" value="1"/>
</dbReference>
<evidence type="ECO:0000256" key="1">
    <source>
        <dbReference type="SAM" id="Phobius"/>
    </source>
</evidence>
<keyword evidence="1" id="KW-1133">Transmembrane helix</keyword>
<dbReference type="InterPro" id="IPR050892">
    <property type="entry name" value="ADP-ribose_metab_enzymes"/>
</dbReference>
<dbReference type="AlphaFoldDB" id="A0A6G0U0J1"/>
<reference evidence="2 3" key="1">
    <citation type="submission" date="2019-08" db="EMBL/GenBank/DDBJ databases">
        <title>The genome of the soybean aphid Biotype 1, its phylome, world population structure and adaptation to the North American continent.</title>
        <authorList>
            <person name="Giordano R."/>
            <person name="Donthu R.K."/>
            <person name="Hernandez A.G."/>
            <person name="Wright C.L."/>
            <person name="Zimin A.V."/>
        </authorList>
    </citation>
    <scope>NUCLEOTIDE SEQUENCE [LARGE SCALE GENOMIC DNA]</scope>
    <source>
        <tissue evidence="2">Whole aphids</tissue>
    </source>
</reference>
<keyword evidence="1" id="KW-0472">Membrane</keyword>
<dbReference type="GO" id="GO:0140291">
    <property type="term" value="P:peptidyl-glutamate ADP-deribosylation"/>
    <property type="evidence" value="ECO:0007669"/>
    <property type="project" value="TreeGrafter"/>
</dbReference>
<keyword evidence="1" id="KW-0812">Transmembrane</keyword>
<dbReference type="PANTHER" id="PTHR12521:SF0">
    <property type="entry name" value="ADP-RIBOSE GLYCOHYDROLASE OARD1"/>
    <property type="match status" value="1"/>
</dbReference>
<dbReference type="OrthoDB" id="2155246at2759"/>
<protein>
    <submittedName>
        <fullName evidence="2">Uncharacterized protein</fullName>
    </submittedName>
</protein>
<name>A0A6G0U0J1_APHGL</name>
<dbReference type="Proteomes" id="UP000475862">
    <property type="component" value="Unassembled WGS sequence"/>
</dbReference>
<dbReference type="EMBL" id="VYZN01000010">
    <property type="protein sequence ID" value="KAE9542453.1"/>
    <property type="molecule type" value="Genomic_DNA"/>
</dbReference>
<sequence>MHLRCYCTFSNSCPNLQQQRQGHLVSPRRRQLNVNKRRTTIYKGARRLATADVPKLSTTEHFHDTQPLILHISLLSLTFVQNNHLDLNLILARNNLAQSEANRQRLPSTIAFFLADNSRREDHSIQRCRKYQTGCQQQRTSHYYICYKSTSPLEVANPSNKTSLGTPDLSLEVLNKTQQLIDLGSPSKSPSPISKVIGDTPYVVQNDRYIIFLVTKNKDRQRSTYENMYIALMNLKQFCEENNLDKIAMNKLGMNDNLQLEKIWSMLRYIFRNTKIEIMVCANVKYTEEEKVTILKKFHDSKLGEAIKQTEETGANILHIVKSQTTVVKTAVKMIASSLNQTEALYKEISTKEQKLHERIMQLQNITDDVLDLLLAIRNIYHRILNKNTWVHAGDDTLTISCTDLPESFVQEVKVSGAITILDINCQVFTRDAVLTPIEDISSTNYKDFVPTTKIQNIFNKIPEHIHKYKLSDVWNNTSNIQLTDLHSVSRSLDEIQQMIDEEVIREQSQKHQFIHSNLLYVTIILATLSIILIIAIYILLKCRYVSNRQVIDIPRRLANYRSQIRNVRRGNFASEIYDEVPFSAPPSPPTAGVPKLSTTEHFHDTQPLILFDTCI</sequence>
<feature type="transmembrane region" description="Helical" evidence="1">
    <location>
        <begin position="519"/>
        <end position="541"/>
    </location>
</feature>
<accession>A0A6G0U0J1</accession>
<evidence type="ECO:0000313" key="3">
    <source>
        <dbReference type="Proteomes" id="UP000475862"/>
    </source>
</evidence>
<dbReference type="InterPro" id="IPR043472">
    <property type="entry name" value="Macro_dom-like"/>
</dbReference>
<evidence type="ECO:0000313" key="2">
    <source>
        <dbReference type="EMBL" id="KAE9542453.1"/>
    </source>
</evidence>